<reference evidence="1 2" key="1">
    <citation type="submission" date="2024-10" db="EMBL/GenBank/DDBJ databases">
        <title>The Natural Products Discovery Center: Release of the First 8490 Sequenced Strains for Exploring Actinobacteria Biosynthetic Diversity.</title>
        <authorList>
            <person name="Kalkreuter E."/>
            <person name="Kautsar S.A."/>
            <person name="Yang D."/>
            <person name="Bader C.D."/>
            <person name="Teijaro C.N."/>
            <person name="Fluegel L."/>
            <person name="Davis C.M."/>
            <person name="Simpson J.R."/>
            <person name="Lauterbach L."/>
            <person name="Steele A.D."/>
            <person name="Gui C."/>
            <person name="Meng S."/>
            <person name="Li G."/>
            <person name="Viehrig K."/>
            <person name="Ye F."/>
            <person name="Su P."/>
            <person name="Kiefer A.F."/>
            <person name="Nichols A."/>
            <person name="Cepeda A.J."/>
            <person name="Yan W."/>
            <person name="Fan B."/>
            <person name="Jiang Y."/>
            <person name="Adhikari A."/>
            <person name="Zheng C.-J."/>
            <person name="Schuster L."/>
            <person name="Cowan T.M."/>
            <person name="Smanski M.J."/>
            <person name="Chevrette M.G."/>
            <person name="De Carvalho L.P.S."/>
            <person name="Shen B."/>
        </authorList>
    </citation>
    <scope>NUCLEOTIDE SEQUENCE [LARGE SCALE GENOMIC DNA]</scope>
    <source>
        <strain evidence="1 2">NPDC007066</strain>
    </source>
</reference>
<sequence>MQNRALGLVPEEGRDQDWAPGRMRAHDAWALELSVLMDTMNARAVATDLGQQGMQAALTVVSGRLCVLLRPGLSEQETAVTIRSLLGRYIHRPASLLTLWPETGGQGVVVKEPDDASDWRQGDPPEVPADVLPLYEAGNWAPKDGWRSDDEVWENLKQFTADHLKGVVEYIPEDMSPLPDGLGAVVAAGYDGEGLAHPLVFLRGDLPAGLRVDLLGFSLALAVGADRGGREPDENGIFYVGTDAGPVDGPGAALLGALMVQRLGRRPGDCDFRLLDPPEEAGRGQESAA</sequence>
<organism evidence="1 2">
    <name type="scientific">Streptomyces massasporeus</name>
    <dbReference type="NCBI Taxonomy" id="67324"/>
    <lineage>
        <taxon>Bacteria</taxon>
        <taxon>Bacillati</taxon>
        <taxon>Actinomycetota</taxon>
        <taxon>Actinomycetes</taxon>
        <taxon>Kitasatosporales</taxon>
        <taxon>Streptomycetaceae</taxon>
        <taxon>Streptomyces</taxon>
    </lineage>
</organism>
<evidence type="ECO:0000313" key="1">
    <source>
        <dbReference type="EMBL" id="MFE9226390.1"/>
    </source>
</evidence>
<comment type="caution">
    <text evidence="1">The sequence shown here is derived from an EMBL/GenBank/DDBJ whole genome shotgun (WGS) entry which is preliminary data.</text>
</comment>
<accession>A0ABW6LD61</accession>
<dbReference type="RefSeq" id="WP_358279139.1">
    <property type="nucleotide sequence ID" value="NZ_JBEYGJ010000004.1"/>
</dbReference>
<name>A0ABW6LD61_9ACTN</name>
<evidence type="ECO:0000313" key="2">
    <source>
        <dbReference type="Proteomes" id="UP001601288"/>
    </source>
</evidence>
<proteinExistence type="predicted"/>
<dbReference type="EMBL" id="JBIAFP010000009">
    <property type="protein sequence ID" value="MFE9226390.1"/>
    <property type="molecule type" value="Genomic_DNA"/>
</dbReference>
<keyword evidence="2" id="KW-1185">Reference proteome</keyword>
<protein>
    <submittedName>
        <fullName evidence="1">Uncharacterized protein</fullName>
    </submittedName>
</protein>
<dbReference type="Proteomes" id="UP001601288">
    <property type="component" value="Unassembled WGS sequence"/>
</dbReference>
<gene>
    <name evidence="1" type="ORF">ACFYM3_17480</name>
</gene>